<proteinExistence type="predicted"/>
<protein>
    <recommendedName>
        <fullName evidence="4">Alpha/beta hydrolase</fullName>
    </recommendedName>
</protein>
<keyword evidence="1" id="KW-0732">Signal</keyword>
<dbReference type="SUPFAM" id="SSF53474">
    <property type="entry name" value="alpha/beta-Hydrolases"/>
    <property type="match status" value="1"/>
</dbReference>
<dbReference type="AlphaFoldDB" id="A0A1Z3LY90"/>
<organism evidence="2 3">
    <name type="scientific">Brevundimonas diminuta</name>
    <name type="common">Pseudomonas diminuta</name>
    <dbReference type="NCBI Taxonomy" id="293"/>
    <lineage>
        <taxon>Bacteria</taxon>
        <taxon>Pseudomonadati</taxon>
        <taxon>Pseudomonadota</taxon>
        <taxon>Alphaproteobacteria</taxon>
        <taxon>Caulobacterales</taxon>
        <taxon>Caulobacteraceae</taxon>
        <taxon>Brevundimonas</taxon>
    </lineage>
</organism>
<gene>
    <name evidence="2" type="ORF">CD943_09730</name>
</gene>
<reference evidence="2 3" key="1">
    <citation type="submission" date="2017-06" db="EMBL/GenBank/DDBJ databases">
        <title>Biodegradation of gentamicin by bacterial consortia AMQD4 in synthetic medium and raw gentamicin sewage.</title>
        <authorList>
            <person name="Chang H."/>
            <person name="Feng Y."/>
            <person name="Li Z."/>
            <person name="Xue J."/>
            <person name="Cheng D."/>
        </authorList>
    </citation>
    <scope>NUCLEOTIDE SEQUENCE [LARGE SCALE GENOMIC DNA]</scope>
    <source>
        <strain evidence="2 3">BZC3</strain>
    </source>
</reference>
<accession>A0A1Z3LY90</accession>
<name>A0A1Z3LY90_BREDI</name>
<dbReference type="InterPro" id="IPR029058">
    <property type="entry name" value="AB_hydrolase_fold"/>
</dbReference>
<feature type="signal peptide" evidence="1">
    <location>
        <begin position="1"/>
        <end position="18"/>
    </location>
</feature>
<evidence type="ECO:0000313" key="2">
    <source>
        <dbReference type="EMBL" id="ASD27139.1"/>
    </source>
</evidence>
<feature type="chain" id="PRO_5013346122" description="Alpha/beta hydrolase" evidence="1">
    <location>
        <begin position="19"/>
        <end position="334"/>
    </location>
</feature>
<reference evidence="2 3" key="2">
    <citation type="submission" date="2017-06" db="EMBL/GenBank/DDBJ databases">
        <authorList>
            <person name="Kim H.J."/>
            <person name="Triplett B.A."/>
        </authorList>
    </citation>
    <scope>NUCLEOTIDE SEQUENCE [LARGE SCALE GENOMIC DNA]</scope>
    <source>
        <strain evidence="2 3">BZC3</strain>
    </source>
</reference>
<evidence type="ECO:0008006" key="4">
    <source>
        <dbReference type="Google" id="ProtNLM"/>
    </source>
</evidence>
<sequence>MRIILMIASLLAASPVVAQNSISSTQFESRVARDPAYGEITWHVDSVNAEAKGPLVVWLPGSGAYPHFQNFSDGSRGVSFPPELLAFHDRAHFMLIDKPGIPFVAEMQFDEKSGRPIPLDSPAYRAGLARDNLISRTAIAIAAAREALGDKVDSVVVIGGSEGAQYVFAVAGLAHADKAVAWGGLALPQYYDFIIDERLRAERGEVSRAEAQVAVERIFADIKAIQADPLSLETRFIGETNRRWSGFGPHAVVDDMLALDIPLLLVQGGDDPKAPIINTDFAMVAFLSRGRTNLDYWVYPDADHSFRTTDPNNPDRKISIAGAIWNRIWDWIVT</sequence>
<evidence type="ECO:0000313" key="3">
    <source>
        <dbReference type="Proteomes" id="UP000197024"/>
    </source>
</evidence>
<dbReference type="EMBL" id="CP021995">
    <property type="protein sequence ID" value="ASD27139.1"/>
    <property type="molecule type" value="Genomic_DNA"/>
</dbReference>
<dbReference type="Gene3D" id="3.40.50.1820">
    <property type="entry name" value="alpha/beta hydrolase"/>
    <property type="match status" value="1"/>
</dbReference>
<dbReference type="Proteomes" id="UP000197024">
    <property type="component" value="Chromosome"/>
</dbReference>
<evidence type="ECO:0000256" key="1">
    <source>
        <dbReference type="SAM" id="SignalP"/>
    </source>
</evidence>